<dbReference type="EnsemblMetazoa" id="BGLB028550-RA">
    <property type="protein sequence ID" value="BGLB028550-PA"/>
    <property type="gene ID" value="BGLB028550"/>
</dbReference>
<dbReference type="OrthoDB" id="6192277at2759"/>
<sequence>MDIDIASSNIDTENTLSIRCNNITLYICRKDNVCIKKTKSNIFNITKTKDRNLRVYFENVVRDRPIDINGTWQVCKAGENGNSCDDTLTRKVFIYAQLDYFNCTYDFADVDHSLQISCTVVNIFPQAICSFDTMEVLSNIEYIYDKVQGTVSYFNTKCSVTLDINKDPFQVKITIYPNITGDITDMAYGISVTLSVKNVKKIIPGKRKCFLEGNSTSIHSCNCAESLLAEAALNSSVITDERGFVVCPYLVVFCQRIQLFPYNETRNCNISLLEEEDRILMYGKVDFNGNILASSFVNFEIKRKIDTSFHFINFIKIPEDCEYPTVDYCRCYKTDDKKVYRLSFNITAYNVNSEADIRAELVYRETSFFSEIRKLPIVYGSQTDMVAVYINDEVISPTQSSVTVNDTQVRIFSICREVIALHCELQLTNLDTETLLKSKKQVLIYNTDIKNKARFDLKYKMCNIQRNISFSIITVSHFLMDKETLEASTEILVKKLFKTRRRKPKILV</sequence>
<evidence type="ECO:0000313" key="1">
    <source>
        <dbReference type="EnsemblMetazoa" id="BGLB028550-PA"/>
    </source>
</evidence>
<dbReference type="KEGG" id="bgt:106068503"/>
<dbReference type="VEuPathDB" id="VectorBase:BGLAX_046189"/>
<name>A0A2C9L9N7_BIOGL</name>
<reference evidence="1" key="1">
    <citation type="submission" date="2020-05" db="UniProtKB">
        <authorList>
            <consortium name="EnsemblMetazoa"/>
        </authorList>
    </citation>
    <scope>IDENTIFICATION</scope>
    <source>
        <strain evidence="1">BB02</strain>
    </source>
</reference>
<dbReference type="AlphaFoldDB" id="A0A2C9L9N7"/>
<dbReference type="VEuPathDB" id="VectorBase:BGLB028550"/>
<accession>A0A2C9L9N7</accession>
<evidence type="ECO:0000313" key="2">
    <source>
        <dbReference type="Proteomes" id="UP000076420"/>
    </source>
</evidence>
<dbReference type="Proteomes" id="UP000076420">
    <property type="component" value="Unassembled WGS sequence"/>
</dbReference>
<gene>
    <name evidence="1" type="primary">106068503</name>
</gene>
<protein>
    <submittedName>
        <fullName evidence="1">Uncharacterized protein</fullName>
    </submittedName>
</protein>
<dbReference type="VEuPathDB" id="VectorBase:BGLAX_027987"/>
<proteinExistence type="predicted"/>
<organism evidence="1 2">
    <name type="scientific">Biomphalaria glabrata</name>
    <name type="common">Bloodfluke planorb</name>
    <name type="synonym">Freshwater snail</name>
    <dbReference type="NCBI Taxonomy" id="6526"/>
    <lineage>
        <taxon>Eukaryota</taxon>
        <taxon>Metazoa</taxon>
        <taxon>Spiralia</taxon>
        <taxon>Lophotrochozoa</taxon>
        <taxon>Mollusca</taxon>
        <taxon>Gastropoda</taxon>
        <taxon>Heterobranchia</taxon>
        <taxon>Euthyneura</taxon>
        <taxon>Panpulmonata</taxon>
        <taxon>Hygrophila</taxon>
        <taxon>Lymnaeoidea</taxon>
        <taxon>Planorbidae</taxon>
        <taxon>Biomphalaria</taxon>
    </lineage>
</organism>